<dbReference type="EMBL" id="AWXZ01000017">
    <property type="protein sequence ID" value="ESR25974.1"/>
    <property type="molecule type" value="Genomic_DNA"/>
</dbReference>
<proteinExistence type="predicted"/>
<protein>
    <recommendedName>
        <fullName evidence="1">Extensin-like C-terminal domain-containing protein</fullName>
    </recommendedName>
</protein>
<evidence type="ECO:0000313" key="2">
    <source>
        <dbReference type="EMBL" id="ESR25974.1"/>
    </source>
</evidence>
<organism evidence="2 3">
    <name type="scientific">Lutibaculum baratangense AMV1</name>
    <dbReference type="NCBI Taxonomy" id="631454"/>
    <lineage>
        <taxon>Bacteria</taxon>
        <taxon>Pseudomonadati</taxon>
        <taxon>Pseudomonadota</taxon>
        <taxon>Alphaproteobacteria</taxon>
        <taxon>Hyphomicrobiales</taxon>
        <taxon>Tepidamorphaceae</taxon>
        <taxon>Lutibaculum</taxon>
    </lineage>
</organism>
<reference evidence="2 3" key="1">
    <citation type="journal article" date="2014" name="Genome Announc.">
        <title>Draft Genome Sequence of Lutibaculum baratangense Strain AMV1T, Isolated from a Mud Volcano in Andamans, India.</title>
        <authorList>
            <person name="Singh A."/>
            <person name="Sreenivas A."/>
            <person name="Sathyanarayana Reddy G."/>
            <person name="Pinnaka A.K."/>
            <person name="Shivaji S."/>
        </authorList>
    </citation>
    <scope>NUCLEOTIDE SEQUENCE [LARGE SCALE GENOMIC DNA]</scope>
    <source>
        <strain evidence="2 3">AMV1</strain>
    </source>
</reference>
<sequence length="186" mass="20290">MDTTDPAEETACRARLAALAAEWEEVETLKEGRCGLSRGVRLAEAAGLELVPAATLNCRTAEALTLWLRDDVIPAAERHLDMAPTGVMIGGSYVCRGRNGRRGARLSEHAFGNAADVGTLVFDEKAVQVKLRADDGNPKRAAFQKEIRAAACERFTTVLGPGTDLAHRNHLHLDLRQRKNGYRLCQ</sequence>
<accession>V4RKZ7</accession>
<feature type="domain" description="Extensin-like C-terminal" evidence="1">
    <location>
        <begin position="11"/>
        <end position="186"/>
    </location>
</feature>
<evidence type="ECO:0000259" key="1">
    <source>
        <dbReference type="Pfam" id="PF06904"/>
    </source>
</evidence>
<dbReference type="Proteomes" id="UP000017819">
    <property type="component" value="Unassembled WGS sequence"/>
</dbReference>
<name>V4RKZ7_9HYPH</name>
<dbReference type="Pfam" id="PF06904">
    <property type="entry name" value="Extensin-like_C"/>
    <property type="match status" value="1"/>
</dbReference>
<evidence type="ECO:0000313" key="3">
    <source>
        <dbReference type="Proteomes" id="UP000017819"/>
    </source>
</evidence>
<gene>
    <name evidence="2" type="ORF">N177_1309</name>
</gene>
<dbReference type="eggNOG" id="COG3921">
    <property type="taxonomic scope" value="Bacteria"/>
</dbReference>
<comment type="caution">
    <text evidence="2">The sequence shown here is derived from an EMBL/GenBank/DDBJ whole genome shotgun (WGS) entry which is preliminary data.</text>
</comment>
<dbReference type="InterPro" id="IPR009683">
    <property type="entry name" value="Extensin-like_C"/>
</dbReference>
<dbReference type="AlphaFoldDB" id="V4RKZ7"/>
<keyword evidence="3" id="KW-1185">Reference proteome</keyword>